<organism evidence="3 4">
    <name type="scientific">Desulfosporosinus acididurans</name>
    <dbReference type="NCBI Taxonomy" id="476652"/>
    <lineage>
        <taxon>Bacteria</taxon>
        <taxon>Bacillati</taxon>
        <taxon>Bacillota</taxon>
        <taxon>Clostridia</taxon>
        <taxon>Eubacteriales</taxon>
        <taxon>Desulfitobacteriaceae</taxon>
        <taxon>Desulfosporosinus</taxon>
    </lineage>
</organism>
<evidence type="ECO:0000256" key="2">
    <source>
        <dbReference type="SAM" id="Phobius"/>
    </source>
</evidence>
<comment type="caution">
    <text evidence="3">The sequence shown here is derived from an EMBL/GenBank/DDBJ whole genome shotgun (WGS) entry which is preliminary data.</text>
</comment>
<feature type="transmembrane region" description="Helical" evidence="2">
    <location>
        <begin position="7"/>
        <end position="27"/>
    </location>
</feature>
<evidence type="ECO:0000256" key="1">
    <source>
        <dbReference type="SAM" id="MobiDB-lite"/>
    </source>
</evidence>
<evidence type="ECO:0000313" key="3">
    <source>
        <dbReference type="EMBL" id="KLU65035.1"/>
    </source>
</evidence>
<accession>A0A0J1FNJ5</accession>
<gene>
    <name evidence="3" type="ORF">DEAC_c30020</name>
</gene>
<sequence length="127" mass="13793">MKSNPNFTVWLMRISIVVALIVALLSWINGVEIFNVIVRAGVSFGIMFLLLIGTLRAFEKTALPQPGPDKNEAGRGGLVDFSVGEDDLTSFMQSSDVPGQVDKDLSLGLPDSKKQADIIRRMGWGGE</sequence>
<dbReference type="EMBL" id="LDZY01000010">
    <property type="protein sequence ID" value="KLU65035.1"/>
    <property type="molecule type" value="Genomic_DNA"/>
</dbReference>
<reference evidence="3 4" key="1">
    <citation type="submission" date="2015-06" db="EMBL/GenBank/DDBJ databases">
        <title>Draft genome of the moderately acidophilic sulfate reducer Candidatus Desulfosporosinus acididurans strain M1.</title>
        <authorList>
            <person name="Poehlein A."/>
            <person name="Petzsch P."/>
            <person name="Johnson B.D."/>
            <person name="Schloemann M."/>
            <person name="Daniel R."/>
            <person name="Muehling M."/>
        </authorList>
    </citation>
    <scope>NUCLEOTIDE SEQUENCE [LARGE SCALE GENOMIC DNA]</scope>
    <source>
        <strain evidence="3 4">M1</strain>
    </source>
</reference>
<dbReference type="Proteomes" id="UP000036356">
    <property type="component" value="Unassembled WGS sequence"/>
</dbReference>
<feature type="region of interest" description="Disordered" evidence="1">
    <location>
        <begin position="89"/>
        <end position="109"/>
    </location>
</feature>
<evidence type="ECO:0000313" key="4">
    <source>
        <dbReference type="Proteomes" id="UP000036356"/>
    </source>
</evidence>
<dbReference type="STRING" id="476652.DEAC_c30020"/>
<dbReference type="PATRIC" id="fig|476652.3.peg.3161"/>
<name>A0A0J1FNJ5_9FIRM</name>
<keyword evidence="4" id="KW-1185">Reference proteome</keyword>
<keyword evidence="2" id="KW-1133">Transmembrane helix</keyword>
<dbReference type="AlphaFoldDB" id="A0A0J1FNJ5"/>
<keyword evidence="2" id="KW-0472">Membrane</keyword>
<protein>
    <submittedName>
        <fullName evidence="3">Uncharacterized protein</fullName>
    </submittedName>
</protein>
<feature type="transmembrane region" description="Helical" evidence="2">
    <location>
        <begin position="33"/>
        <end position="55"/>
    </location>
</feature>
<proteinExistence type="predicted"/>
<dbReference type="RefSeq" id="WP_047810825.1">
    <property type="nucleotide sequence ID" value="NZ_LDZY01000010.1"/>
</dbReference>
<keyword evidence="2" id="KW-0812">Transmembrane</keyword>